<dbReference type="InterPro" id="IPR006726">
    <property type="entry name" value="PHBA_efflux_AaeB/fusaric-R"/>
</dbReference>
<keyword evidence="3" id="KW-1003">Cell membrane</keyword>
<evidence type="ECO:0000256" key="4">
    <source>
        <dbReference type="ARBA" id="ARBA00022692"/>
    </source>
</evidence>
<accession>A0A8J2UJT0</accession>
<feature type="transmembrane region" description="Helical" evidence="7">
    <location>
        <begin position="543"/>
        <end position="561"/>
    </location>
</feature>
<evidence type="ECO:0000256" key="5">
    <source>
        <dbReference type="ARBA" id="ARBA00022989"/>
    </source>
</evidence>
<dbReference type="GO" id="GO:0005886">
    <property type="term" value="C:plasma membrane"/>
    <property type="evidence" value="ECO:0007669"/>
    <property type="project" value="UniProtKB-SubCell"/>
</dbReference>
<keyword evidence="2" id="KW-0813">Transport</keyword>
<feature type="transmembrane region" description="Helical" evidence="7">
    <location>
        <begin position="34"/>
        <end position="56"/>
    </location>
</feature>
<keyword evidence="9" id="KW-1185">Reference proteome</keyword>
<name>A0A8J2UJT0_9BURK</name>
<gene>
    <name evidence="8" type="ORF">GCM10007205_09170</name>
</gene>
<evidence type="ECO:0000313" key="8">
    <source>
        <dbReference type="EMBL" id="GGC02101.1"/>
    </source>
</evidence>
<feature type="transmembrane region" description="Helical" evidence="7">
    <location>
        <begin position="512"/>
        <end position="531"/>
    </location>
</feature>
<dbReference type="RefSeq" id="WP_188395023.1">
    <property type="nucleotide sequence ID" value="NZ_BMCG01000002.1"/>
</dbReference>
<evidence type="ECO:0000256" key="7">
    <source>
        <dbReference type="SAM" id="Phobius"/>
    </source>
</evidence>
<reference evidence="8" key="1">
    <citation type="journal article" date="2014" name="Int. J. Syst. Evol. Microbiol.">
        <title>Complete genome sequence of Corynebacterium casei LMG S-19264T (=DSM 44701T), isolated from a smear-ripened cheese.</title>
        <authorList>
            <consortium name="US DOE Joint Genome Institute (JGI-PGF)"/>
            <person name="Walter F."/>
            <person name="Albersmeier A."/>
            <person name="Kalinowski J."/>
            <person name="Ruckert C."/>
        </authorList>
    </citation>
    <scope>NUCLEOTIDE SEQUENCE</scope>
    <source>
        <strain evidence="8">CCM 7086</strain>
    </source>
</reference>
<evidence type="ECO:0000256" key="2">
    <source>
        <dbReference type="ARBA" id="ARBA00022448"/>
    </source>
</evidence>
<dbReference type="Proteomes" id="UP000620266">
    <property type="component" value="Unassembled WGS sequence"/>
</dbReference>
<protein>
    <submittedName>
        <fullName evidence="8">Fusaric acid resistance protein</fullName>
    </submittedName>
</protein>
<evidence type="ECO:0000313" key="9">
    <source>
        <dbReference type="Proteomes" id="UP000620266"/>
    </source>
</evidence>
<evidence type="ECO:0000256" key="3">
    <source>
        <dbReference type="ARBA" id="ARBA00022475"/>
    </source>
</evidence>
<keyword evidence="6 7" id="KW-0472">Membrane</keyword>
<feature type="transmembrane region" description="Helical" evidence="7">
    <location>
        <begin position="435"/>
        <end position="452"/>
    </location>
</feature>
<dbReference type="PANTHER" id="PTHR30509:SF9">
    <property type="entry name" value="MULTIDRUG RESISTANCE PROTEIN MDTO"/>
    <property type="match status" value="1"/>
</dbReference>
<keyword evidence="5 7" id="KW-1133">Transmembrane helix</keyword>
<feature type="transmembrane region" description="Helical" evidence="7">
    <location>
        <begin position="85"/>
        <end position="102"/>
    </location>
</feature>
<feature type="transmembrane region" description="Helical" evidence="7">
    <location>
        <begin position="408"/>
        <end position="429"/>
    </location>
</feature>
<reference evidence="8" key="2">
    <citation type="submission" date="2020-09" db="EMBL/GenBank/DDBJ databases">
        <authorList>
            <person name="Sun Q."/>
            <person name="Sedlacek I."/>
        </authorList>
    </citation>
    <scope>NUCLEOTIDE SEQUENCE</scope>
    <source>
        <strain evidence="8">CCM 7086</strain>
    </source>
</reference>
<comment type="subcellular location">
    <subcellularLocation>
        <location evidence="1">Cell membrane</location>
        <topology evidence="1">Multi-pass membrane protein</topology>
    </subcellularLocation>
</comment>
<dbReference type="GO" id="GO:0022857">
    <property type="term" value="F:transmembrane transporter activity"/>
    <property type="evidence" value="ECO:0007669"/>
    <property type="project" value="InterPro"/>
</dbReference>
<dbReference type="EMBL" id="BMCG01000002">
    <property type="protein sequence ID" value="GGC02101.1"/>
    <property type="molecule type" value="Genomic_DNA"/>
</dbReference>
<evidence type="ECO:0000256" key="6">
    <source>
        <dbReference type="ARBA" id="ARBA00023136"/>
    </source>
</evidence>
<dbReference type="PANTHER" id="PTHR30509">
    <property type="entry name" value="P-HYDROXYBENZOIC ACID EFFLUX PUMP SUBUNIT-RELATED"/>
    <property type="match status" value="1"/>
</dbReference>
<feature type="transmembrane region" description="Helical" evidence="7">
    <location>
        <begin position="62"/>
        <end position="78"/>
    </location>
</feature>
<dbReference type="AlphaFoldDB" id="A0A8J2UJT0"/>
<sequence length="736" mass="80576">MRAVSSSRSRTRAPWQRHARRALQDWIGSEGQRWIFILKTLTAAFLALWIAFRLGFDSPRSAMMTVFIVALPSSGMALEKGIYRLFGTLVGCGAALAIVGLFPQQPLLLFIAVALWVGLCTYGSAMMRNARSYGFVLAGYTVCMIALPAIAAPLNVFELAVARFTEIALGILCAAFVNDALFPKHQSDQLVQSVRGLYRNATQLFHDALLGRLDDAAMERLHLQFAAEVAALEAGRAASWFEAGDIRMRSRQLHAFNASLMVALTTFHTLHRLMQRLRAQNETLVPQHLQPLFADLSQALLVEDAPARSAREAGVTRERLAALSLSLPQRLAAVRSEFSAGFRNEFKEQAANAEQRLAMDTALELFRRLHDELLALVGDYHALAGRLTLVPAGTQRKILSYSPSTPPMIAVAAGLRSAAALLLLALAWYGLNWPSAGGAVIMTVIFCGLAASSADPDALIRQTTLGFALAVPFAFLCAFFMLNHVEGYGMLVLAMLPFLLAGSYLSTWRKVAGIGIGFNLMFAQMVAPENMMRFDVTSFLNDSMAQVLGLVLAALMFVLILPAHRQGSQRHIAAALWDEAWQLCISHRPSLRHRFESRMRDLLNQLNMGMRGTANAATRQTLNQAITLLEIGHAILDLRELANRLPAGHAARLAQHACIAALAVYFRSRQPQAHAQALVAVRQAGQAIRAQLAMEQGGETADMLQRALTDLHLIYSSLLDRALVPEEAQKEADHAA</sequence>
<feature type="transmembrane region" description="Helical" evidence="7">
    <location>
        <begin position="488"/>
        <end position="505"/>
    </location>
</feature>
<evidence type="ECO:0000256" key="1">
    <source>
        <dbReference type="ARBA" id="ARBA00004651"/>
    </source>
</evidence>
<comment type="caution">
    <text evidence="8">The sequence shown here is derived from an EMBL/GenBank/DDBJ whole genome shotgun (WGS) entry which is preliminary data.</text>
</comment>
<feature type="transmembrane region" description="Helical" evidence="7">
    <location>
        <begin position="160"/>
        <end position="182"/>
    </location>
</feature>
<proteinExistence type="predicted"/>
<keyword evidence="4 7" id="KW-0812">Transmembrane</keyword>
<feature type="transmembrane region" description="Helical" evidence="7">
    <location>
        <begin position="464"/>
        <end position="482"/>
    </location>
</feature>
<organism evidence="8 9">
    <name type="scientific">Oxalicibacterium flavum</name>
    <dbReference type="NCBI Taxonomy" id="179467"/>
    <lineage>
        <taxon>Bacteria</taxon>
        <taxon>Pseudomonadati</taxon>
        <taxon>Pseudomonadota</taxon>
        <taxon>Betaproteobacteria</taxon>
        <taxon>Burkholderiales</taxon>
        <taxon>Oxalobacteraceae</taxon>
        <taxon>Oxalicibacterium</taxon>
    </lineage>
</organism>
<dbReference type="Pfam" id="PF04632">
    <property type="entry name" value="FUSC"/>
    <property type="match status" value="1"/>
</dbReference>
<feature type="transmembrane region" description="Helical" evidence="7">
    <location>
        <begin position="133"/>
        <end position="154"/>
    </location>
</feature>
<feature type="transmembrane region" description="Helical" evidence="7">
    <location>
        <begin position="108"/>
        <end position="126"/>
    </location>
</feature>